<keyword evidence="1" id="KW-0472">Membrane</keyword>
<proteinExistence type="predicted"/>
<organism evidence="2 3">
    <name type="scientific">Oleiphilus messinensis</name>
    <dbReference type="NCBI Taxonomy" id="141451"/>
    <lineage>
        <taxon>Bacteria</taxon>
        <taxon>Pseudomonadati</taxon>
        <taxon>Pseudomonadota</taxon>
        <taxon>Gammaproteobacteria</taxon>
        <taxon>Oceanospirillales</taxon>
        <taxon>Oleiphilaceae</taxon>
        <taxon>Oleiphilus</taxon>
    </lineage>
</organism>
<dbReference type="GO" id="GO:0016787">
    <property type="term" value="F:hydrolase activity"/>
    <property type="evidence" value="ECO:0007669"/>
    <property type="project" value="UniProtKB-KW"/>
</dbReference>
<evidence type="ECO:0000313" key="2">
    <source>
        <dbReference type="EMBL" id="ARU56104.1"/>
    </source>
</evidence>
<dbReference type="AlphaFoldDB" id="A0A1Y0I9K3"/>
<dbReference type="PANTHER" id="PTHR39456:SF1">
    <property type="entry name" value="METAL-DEPENDENT HYDROLASE"/>
    <property type="match status" value="1"/>
</dbReference>
<reference evidence="2 3" key="1">
    <citation type="submission" date="2017-05" db="EMBL/GenBank/DDBJ databases">
        <title>Genomic insights into alkan degradation activity of Oleiphilus messinensis.</title>
        <authorList>
            <person name="Kozyavkin S.A."/>
            <person name="Slesarev A.I."/>
            <person name="Golyshin P.N."/>
            <person name="Korzhenkov A."/>
            <person name="Golyshina O.N."/>
            <person name="Toshchakov S.V."/>
        </authorList>
    </citation>
    <scope>NUCLEOTIDE SEQUENCE [LARGE SCALE GENOMIC DNA]</scope>
    <source>
        <strain evidence="2 3">ME102</strain>
    </source>
</reference>
<keyword evidence="3" id="KW-1185">Reference proteome</keyword>
<dbReference type="InterPro" id="IPR016516">
    <property type="entry name" value="UCP07580"/>
</dbReference>
<keyword evidence="1" id="KW-1133">Transmembrane helix</keyword>
<evidence type="ECO:0000256" key="1">
    <source>
        <dbReference type="SAM" id="Phobius"/>
    </source>
</evidence>
<name>A0A1Y0I9K3_9GAMM</name>
<dbReference type="EMBL" id="CP021425">
    <property type="protein sequence ID" value="ARU56104.1"/>
    <property type="molecule type" value="Genomic_DNA"/>
</dbReference>
<dbReference type="KEGG" id="ome:OLMES_2031"/>
<dbReference type="PANTHER" id="PTHR39456">
    <property type="entry name" value="METAL-DEPENDENT HYDROLASE"/>
    <property type="match status" value="1"/>
</dbReference>
<dbReference type="RefSeq" id="WP_198343288.1">
    <property type="nucleotide sequence ID" value="NZ_CP021425.1"/>
</dbReference>
<dbReference type="PIRSF" id="PIRSF007580">
    <property type="entry name" value="UCP07580"/>
    <property type="match status" value="1"/>
</dbReference>
<evidence type="ECO:0000313" key="3">
    <source>
        <dbReference type="Proteomes" id="UP000196027"/>
    </source>
</evidence>
<protein>
    <submittedName>
        <fullName evidence="2">Metal-dependent hydrolase</fullName>
    </submittedName>
</protein>
<sequence>MTAQATTWRTPENVTIKPQRMGFKFEQDKLPRNWLYDNAFLTTWMESLSILFPEGEQFFVDSVRAYRDQVTDKDIQKEISGFIGQEAMHSLEHVSLNSFLDEKGLPAAELEKLVKSLLGFGKKVLPKKDQLAITTALEHITAMMADLILEEESADHRDNMHEHMRNVWMWHAIEETEHKGVTYDLYYHVGGNYAHRCFYMLVATAGLAIVSNYYHFRMLKASGNLFNFKDMFFGARKLYGFKGYVTRLIPIWFTYFKPGFHPWDHDNSGLIEKWKDQILKSADPKYLKKAH</sequence>
<keyword evidence="1" id="KW-0812">Transmembrane</keyword>
<feature type="transmembrane region" description="Helical" evidence="1">
    <location>
        <begin position="198"/>
        <end position="216"/>
    </location>
</feature>
<dbReference type="Pfam" id="PF10118">
    <property type="entry name" value="Metal_hydrol"/>
    <property type="match status" value="1"/>
</dbReference>
<accession>A0A1Y0I9K3</accession>
<dbReference type="Proteomes" id="UP000196027">
    <property type="component" value="Chromosome"/>
</dbReference>
<keyword evidence="2" id="KW-0378">Hydrolase</keyword>
<gene>
    <name evidence="2" type="ORF">OLMES_2031</name>
</gene>